<comment type="caution">
    <text evidence="5">The sequence shown here is derived from an EMBL/GenBank/DDBJ whole genome shotgun (WGS) entry which is preliminary data.</text>
</comment>
<dbReference type="RefSeq" id="WP_278223889.1">
    <property type="nucleotide sequence ID" value="NZ_JAKZMO010000044.1"/>
</dbReference>
<feature type="non-terminal residue" evidence="5">
    <location>
        <position position="215"/>
    </location>
</feature>
<keyword evidence="6" id="KW-1185">Reference proteome</keyword>
<proteinExistence type="predicted"/>
<evidence type="ECO:0000313" key="5">
    <source>
        <dbReference type="EMBL" id="MDG5486791.1"/>
    </source>
</evidence>
<keyword evidence="1" id="KW-0732">Signal</keyword>
<organism evidence="5 6">
    <name type="scientific">Mycolicibacterium gadium</name>
    <name type="common">Mycobacterium gadium</name>
    <dbReference type="NCBI Taxonomy" id="1794"/>
    <lineage>
        <taxon>Bacteria</taxon>
        <taxon>Bacillati</taxon>
        <taxon>Actinomycetota</taxon>
        <taxon>Actinomycetes</taxon>
        <taxon>Mycobacteriales</taxon>
        <taxon>Mycobacteriaceae</taxon>
        <taxon>Mycolicibacterium</taxon>
    </lineage>
</organism>
<evidence type="ECO:0000313" key="6">
    <source>
        <dbReference type="Proteomes" id="UP001154266"/>
    </source>
</evidence>
<evidence type="ECO:0000256" key="2">
    <source>
        <dbReference type="SAM" id="MobiDB-lite"/>
    </source>
</evidence>
<dbReference type="Gene3D" id="2.60.40.1240">
    <property type="match status" value="1"/>
</dbReference>
<feature type="transmembrane region" description="Helical" evidence="3">
    <location>
        <begin position="66"/>
        <end position="87"/>
    </location>
</feature>
<dbReference type="SUPFAM" id="SSF81982">
    <property type="entry name" value="Antigen MPT63/MPB63 (immunoprotective extracellular protein)"/>
    <property type="match status" value="1"/>
</dbReference>
<dbReference type="Pfam" id="PF09167">
    <property type="entry name" value="DUF1942"/>
    <property type="match status" value="1"/>
</dbReference>
<dbReference type="EMBL" id="JAKZMO010000044">
    <property type="protein sequence ID" value="MDG5486791.1"/>
    <property type="molecule type" value="Genomic_DNA"/>
</dbReference>
<reference evidence="5" key="1">
    <citation type="journal article" date="2023" name="Environ. Microbiol.">
        <title>The 2-methylpropene degradation pathway in Mycobacteriaceae family strains.</title>
        <authorList>
            <person name="Helbich S."/>
            <person name="Barrantes I."/>
            <person name="Dos Anjos Borges L.G."/>
            <person name="Pieper D.H."/>
            <person name="Vainshtein Y."/>
            <person name="Sohn K."/>
            <person name="Engesser K.H."/>
        </authorList>
    </citation>
    <scope>NUCLEOTIDE SEQUENCE</scope>
    <source>
        <strain evidence="5">IBE100</strain>
    </source>
</reference>
<dbReference type="InterPro" id="IPR029050">
    <property type="entry name" value="Immunoprotect_excell_Ig-like"/>
</dbReference>
<evidence type="ECO:0000256" key="1">
    <source>
        <dbReference type="ARBA" id="ARBA00022729"/>
    </source>
</evidence>
<evidence type="ECO:0000259" key="4">
    <source>
        <dbReference type="Pfam" id="PF09167"/>
    </source>
</evidence>
<dbReference type="Proteomes" id="UP001154266">
    <property type="component" value="Unassembled WGS sequence"/>
</dbReference>
<keyword evidence="3" id="KW-0812">Transmembrane</keyword>
<name>A0ABT6GZ53_MYCGU</name>
<gene>
    <name evidence="5" type="ORF">MNO81_28705</name>
</gene>
<evidence type="ECO:0000256" key="3">
    <source>
        <dbReference type="SAM" id="Phobius"/>
    </source>
</evidence>
<protein>
    <submittedName>
        <fullName evidence="5">MPT63 family protein</fullName>
    </submittedName>
</protein>
<feature type="domain" description="MPT63-like" evidence="4">
    <location>
        <begin position="97"/>
        <end position="212"/>
    </location>
</feature>
<sequence>MPEPFGPRVGLAHSPTRSSRLSRPIEAPPSEINTHLLSQYVVLSELSAPDFVLLANSLERRGCLRLLTVLTATLAAAFVAGAIAFAAPAAATKHCPHKFGSAQQIVDAGGAVVQEWTVADLQKSATILPGYTPRGQLWESSATVRAVTGTVTPIIPNLYAVPIDGQRHPVLWQIATPEGLPATTLAQGQSSTGKVYFDIVGADPMAVLYADGNGR</sequence>
<keyword evidence="3" id="KW-1133">Transmembrane helix</keyword>
<dbReference type="InterPro" id="IPR015250">
    <property type="entry name" value="MPT63-like"/>
</dbReference>
<accession>A0ABT6GZ53</accession>
<keyword evidence="3" id="KW-0472">Membrane</keyword>
<feature type="region of interest" description="Disordered" evidence="2">
    <location>
        <begin position="1"/>
        <end position="25"/>
    </location>
</feature>